<dbReference type="Proteomes" id="UP000887581">
    <property type="component" value="Unplaced"/>
</dbReference>
<sequence>MTNEFADVISVSNSDSSSETYTISEDEEVEEEDADEETDEKKIMEAESVRKRFKLMILETTDANESNTVNLTEGDKIRGLEMVTNTTALNLEKVSVNETVTQSNQESEDGTSRKQTDSETMILTQTVDANFAANTQQDSMAITGAIVLSESLTSDVSSNAPVSEISPESAPEQTLSKSSIKISSERSNEITPESSFGAIISKATPFPQAFFHQNVPTANDVKKNPKAPDAVALISPQVTTSRTNPKTAAFQKDVPGTSRSLLEQSTFSISGSGQNGQKLAAVSIASPVSIQPTIISGSGTEAQATVPRLLPETAVSQQVQVQRSFSAPTSESSENQVSSQIQQAPQLSEPNVASTCPESLSNLVSSTGKECLAHEAVPGITAAIIPEIPGAAESDVMEKGNDRKPVMNGFHLLDFAS</sequence>
<feature type="compositionally biased region" description="Polar residues" evidence="1">
    <location>
        <begin position="327"/>
        <end position="357"/>
    </location>
</feature>
<feature type="compositionally biased region" description="Polar residues" evidence="1">
    <location>
        <begin position="96"/>
        <end position="105"/>
    </location>
</feature>
<keyword evidence="2" id="KW-1185">Reference proteome</keyword>
<reference evidence="3" key="1">
    <citation type="submission" date="2022-11" db="UniProtKB">
        <authorList>
            <consortium name="WormBaseParasite"/>
        </authorList>
    </citation>
    <scope>IDENTIFICATION</scope>
</reference>
<feature type="compositionally biased region" description="Low complexity" evidence="1">
    <location>
        <begin position="8"/>
        <end position="23"/>
    </location>
</feature>
<organism evidence="2 3">
    <name type="scientific">Setaria digitata</name>
    <dbReference type="NCBI Taxonomy" id="48799"/>
    <lineage>
        <taxon>Eukaryota</taxon>
        <taxon>Metazoa</taxon>
        <taxon>Ecdysozoa</taxon>
        <taxon>Nematoda</taxon>
        <taxon>Chromadorea</taxon>
        <taxon>Rhabditida</taxon>
        <taxon>Spirurina</taxon>
        <taxon>Spiruromorpha</taxon>
        <taxon>Filarioidea</taxon>
        <taxon>Setariidae</taxon>
        <taxon>Setaria</taxon>
    </lineage>
</organism>
<feature type="compositionally biased region" description="Acidic residues" evidence="1">
    <location>
        <begin position="24"/>
        <end position="38"/>
    </location>
</feature>
<feature type="region of interest" description="Disordered" evidence="1">
    <location>
        <begin position="157"/>
        <end position="188"/>
    </location>
</feature>
<evidence type="ECO:0000256" key="1">
    <source>
        <dbReference type="SAM" id="MobiDB-lite"/>
    </source>
</evidence>
<protein>
    <submittedName>
        <fullName evidence="3">Uncharacterized protein</fullName>
    </submittedName>
</protein>
<dbReference type="WBParaSite" id="sdigi.contig143.g5168.t1">
    <property type="protein sequence ID" value="sdigi.contig143.g5168.t1"/>
    <property type="gene ID" value="sdigi.contig143.g5168"/>
</dbReference>
<evidence type="ECO:0000313" key="2">
    <source>
        <dbReference type="Proteomes" id="UP000887581"/>
    </source>
</evidence>
<evidence type="ECO:0000313" key="3">
    <source>
        <dbReference type="WBParaSite" id="sdigi.contig143.g5168.t1"/>
    </source>
</evidence>
<dbReference type="AlphaFoldDB" id="A0A915PMK9"/>
<feature type="region of interest" description="Disordered" evidence="1">
    <location>
        <begin position="1"/>
        <end position="43"/>
    </location>
</feature>
<feature type="region of interest" description="Disordered" evidence="1">
    <location>
        <begin position="323"/>
        <end position="357"/>
    </location>
</feature>
<accession>A0A915PMK9</accession>
<name>A0A915PMK9_9BILA</name>
<proteinExistence type="predicted"/>
<feature type="region of interest" description="Disordered" evidence="1">
    <location>
        <begin position="95"/>
        <end position="119"/>
    </location>
</feature>